<accession>A0ABD1PXG2</accession>
<evidence type="ECO:0000313" key="4">
    <source>
        <dbReference type="Proteomes" id="UP001604277"/>
    </source>
</evidence>
<sequence>MRQLEILLITTLIITSYLFPEKDVSTTSVFQQRLCFSATLCCHGDGGLVEQYKFGGSSGRCVALLGVAKLVLELVLCSFLVKILDQFPVGVSGVLLLFAGIALAMCSRDMNSKEKSSGSGRCSTLTQA</sequence>
<keyword evidence="1" id="KW-0472">Membrane</keyword>
<dbReference type="InterPro" id="IPR031563">
    <property type="entry name" value="MOT1/MOT2"/>
</dbReference>
<name>A0ABD1PXG2_9LAMI</name>
<feature type="transmembrane region" description="Helical" evidence="1">
    <location>
        <begin position="61"/>
        <end position="81"/>
    </location>
</feature>
<keyword evidence="1" id="KW-0812">Transmembrane</keyword>
<dbReference type="Proteomes" id="UP001604277">
    <property type="component" value="Unassembled WGS sequence"/>
</dbReference>
<dbReference type="EMBL" id="JBFOLJ010000016">
    <property type="protein sequence ID" value="KAL2468618.1"/>
    <property type="molecule type" value="Genomic_DNA"/>
</dbReference>
<dbReference type="PANTHER" id="PTHR31970:SF0">
    <property type="entry name" value="MOLYBDATE TRANSPORTER 1"/>
    <property type="match status" value="1"/>
</dbReference>
<feature type="transmembrane region" description="Helical" evidence="1">
    <location>
        <begin position="87"/>
        <end position="106"/>
    </location>
</feature>
<keyword evidence="4" id="KW-1185">Reference proteome</keyword>
<feature type="signal peptide" evidence="2">
    <location>
        <begin position="1"/>
        <end position="20"/>
    </location>
</feature>
<dbReference type="Pfam" id="PF16983">
    <property type="entry name" value="MFS_MOT1"/>
    <property type="match status" value="1"/>
</dbReference>
<evidence type="ECO:0000256" key="2">
    <source>
        <dbReference type="SAM" id="SignalP"/>
    </source>
</evidence>
<gene>
    <name evidence="3" type="ORF">Fot_50194</name>
</gene>
<protein>
    <submittedName>
        <fullName evidence="3">Molybdate transporter 1</fullName>
    </submittedName>
</protein>
<reference evidence="4" key="1">
    <citation type="submission" date="2024-07" db="EMBL/GenBank/DDBJ databases">
        <title>Two chromosome-level genome assemblies of Korean endemic species Abeliophyllum distichum and Forsythia ovata (Oleaceae).</title>
        <authorList>
            <person name="Jang H."/>
        </authorList>
    </citation>
    <scope>NUCLEOTIDE SEQUENCE [LARGE SCALE GENOMIC DNA]</scope>
</reference>
<keyword evidence="2" id="KW-0732">Signal</keyword>
<keyword evidence="1" id="KW-1133">Transmembrane helix</keyword>
<feature type="chain" id="PRO_5044822963" evidence="2">
    <location>
        <begin position="21"/>
        <end position="128"/>
    </location>
</feature>
<comment type="caution">
    <text evidence="3">The sequence shown here is derived from an EMBL/GenBank/DDBJ whole genome shotgun (WGS) entry which is preliminary data.</text>
</comment>
<organism evidence="3 4">
    <name type="scientific">Forsythia ovata</name>
    <dbReference type="NCBI Taxonomy" id="205694"/>
    <lineage>
        <taxon>Eukaryota</taxon>
        <taxon>Viridiplantae</taxon>
        <taxon>Streptophyta</taxon>
        <taxon>Embryophyta</taxon>
        <taxon>Tracheophyta</taxon>
        <taxon>Spermatophyta</taxon>
        <taxon>Magnoliopsida</taxon>
        <taxon>eudicotyledons</taxon>
        <taxon>Gunneridae</taxon>
        <taxon>Pentapetalae</taxon>
        <taxon>asterids</taxon>
        <taxon>lamiids</taxon>
        <taxon>Lamiales</taxon>
        <taxon>Oleaceae</taxon>
        <taxon>Forsythieae</taxon>
        <taxon>Forsythia</taxon>
    </lineage>
</organism>
<proteinExistence type="predicted"/>
<evidence type="ECO:0000256" key="1">
    <source>
        <dbReference type="SAM" id="Phobius"/>
    </source>
</evidence>
<dbReference type="PANTHER" id="PTHR31970">
    <property type="match status" value="1"/>
</dbReference>
<evidence type="ECO:0000313" key="3">
    <source>
        <dbReference type="EMBL" id="KAL2468618.1"/>
    </source>
</evidence>
<dbReference type="AlphaFoldDB" id="A0ABD1PXG2"/>